<organism evidence="1 2">
    <name type="scientific">Papio anubis</name>
    <name type="common">Olive baboon</name>
    <dbReference type="NCBI Taxonomy" id="9555"/>
    <lineage>
        <taxon>Eukaryota</taxon>
        <taxon>Metazoa</taxon>
        <taxon>Chordata</taxon>
        <taxon>Craniata</taxon>
        <taxon>Vertebrata</taxon>
        <taxon>Euteleostomi</taxon>
        <taxon>Mammalia</taxon>
        <taxon>Eutheria</taxon>
        <taxon>Euarchontoglires</taxon>
        <taxon>Primates</taxon>
        <taxon>Haplorrhini</taxon>
        <taxon>Catarrhini</taxon>
        <taxon>Cercopithecidae</taxon>
        <taxon>Cercopithecinae</taxon>
        <taxon>Papio</taxon>
    </lineage>
</organism>
<evidence type="ECO:0000313" key="1">
    <source>
        <dbReference type="Ensembl" id="ENSPANP00000030030.1"/>
    </source>
</evidence>
<dbReference type="Proteomes" id="UP000028761">
    <property type="component" value="Chromosome 8"/>
</dbReference>
<dbReference type="Ensembl" id="ENSPANT00000046118.2">
    <property type="protein sequence ID" value="ENSPANP00000030030.1"/>
    <property type="gene ID" value="ENSPANG00000035712.2"/>
</dbReference>
<dbReference type="OMA" id="SYPETHN"/>
<proteinExistence type="predicted"/>
<dbReference type="GeneTree" id="ENSGT00910000146911"/>
<dbReference type="Bgee" id="ENSPANG00000035712">
    <property type="expression patterns" value="Expressed in skeletal muscle tissue and 9 other cell types or tissues"/>
</dbReference>
<protein>
    <submittedName>
        <fullName evidence="1">Uncharacterized protein</fullName>
    </submittedName>
</protein>
<keyword evidence="2" id="KW-1185">Reference proteome</keyword>
<reference evidence="1" key="3">
    <citation type="submission" date="2025-09" db="UniProtKB">
        <authorList>
            <consortium name="Ensembl"/>
        </authorList>
    </citation>
    <scope>IDENTIFICATION</scope>
</reference>
<dbReference type="AlphaFoldDB" id="A0A2I3M2T9"/>
<reference evidence="1 2" key="1">
    <citation type="submission" date="2012-03" db="EMBL/GenBank/DDBJ databases">
        <title>Whole Genome Assembly of Papio anubis.</title>
        <authorList>
            <person name="Liu Y.L."/>
            <person name="Abraham K.A."/>
            <person name="Akbar H.A."/>
            <person name="Ali S.A."/>
            <person name="Anosike U.A."/>
            <person name="Aqrawi P.A."/>
            <person name="Arias F.A."/>
            <person name="Attaway T.A."/>
            <person name="Awwad R.A."/>
            <person name="Babu C.B."/>
            <person name="Bandaranaike D.B."/>
            <person name="Battles P.B."/>
            <person name="Bell A.B."/>
            <person name="Beltran B.B."/>
            <person name="Berhane-Mersha D.B."/>
            <person name="Bess C.B."/>
            <person name="Bickham C.B."/>
            <person name="Bolden T.B."/>
            <person name="Carter K.C."/>
            <person name="Chau D.C."/>
            <person name="Chavez A.C."/>
            <person name="Clerc-Blankenburg K.C."/>
            <person name="Coyle M.C."/>
            <person name="Dao M.D."/>
            <person name="Davila M.L.D."/>
            <person name="Davy-Carroll L.D."/>
            <person name="Denson S.D."/>
            <person name="Dinh H.D."/>
            <person name="Fernandez S.F."/>
            <person name="Fernando P.F."/>
            <person name="Forbes L.F."/>
            <person name="Francis C.F."/>
            <person name="Francisco L.F."/>
            <person name="Fu Q.F."/>
            <person name="Garcia-Iii R.G."/>
            <person name="Garrett T.G."/>
            <person name="Gross S.G."/>
            <person name="Gubbala S.G."/>
            <person name="Hirani K.H."/>
            <person name="Hogues M.H."/>
            <person name="Hollins B.H."/>
            <person name="Jackson L.J."/>
            <person name="Javaid M.J."/>
            <person name="Jhangiani S.J."/>
            <person name="Johnson A.J."/>
            <person name="Johnson B.J."/>
            <person name="Jones J.J."/>
            <person name="Joshi V.J."/>
            <person name="Kalu J.K."/>
            <person name="Khan N.K."/>
            <person name="Korchina V.K."/>
            <person name="Kovar C.K."/>
            <person name="Lago L.L."/>
            <person name="Lara F.L."/>
            <person name="Le T.-K.L."/>
            <person name="Lee S.L."/>
            <person name="Legall-Iii F.L."/>
            <person name="Lemon S.L."/>
            <person name="Liu J.L."/>
            <person name="Liu Y.-S.L."/>
            <person name="Liyanage D.L."/>
            <person name="Lopez J.L."/>
            <person name="Lorensuhewa L.L."/>
            <person name="Mata R.M."/>
            <person name="Mathew T.M."/>
            <person name="Mercado C.M."/>
            <person name="Mercado I.M."/>
            <person name="Morales K.M."/>
            <person name="Morgan M.M."/>
            <person name="Munidasa M.M."/>
            <person name="Ngo D.N."/>
            <person name="Nguyen L.N."/>
            <person name="Nguyen T.N."/>
            <person name="Nguyen N.N."/>
            <person name="Obregon M.O."/>
            <person name="Okwuonu G.O."/>
            <person name="Ongeri F.O."/>
            <person name="Onwere C.O."/>
            <person name="Osifeso I.O."/>
            <person name="Parra A.P."/>
            <person name="Patil S.P."/>
            <person name="Perez A.P."/>
            <person name="Perez Y.P."/>
            <person name="Pham C.P."/>
            <person name="Pu L.-L.P."/>
            <person name="Puazo M.P."/>
            <person name="Quiroz J.Q."/>
            <person name="Rouhana J.R."/>
            <person name="Ruiz M.R."/>
            <person name="Ruiz S.-J.R."/>
            <person name="Saada N.S."/>
            <person name="Santibanez J.S."/>
            <person name="Scheel M.S."/>
            <person name="Schneider B.S."/>
            <person name="Simmons D.S."/>
            <person name="Sisson I.S."/>
            <person name="Tang L.-Y.T."/>
            <person name="Thornton R.T."/>
            <person name="Tisius J.T."/>
            <person name="Toledanes G.T."/>
            <person name="Trejos Z.T."/>
            <person name="Usmani K.U."/>
            <person name="Varghese R.V."/>
            <person name="Vattathil S.V."/>
            <person name="Vee V.V."/>
            <person name="Walker D.W."/>
            <person name="Weissenberger G.W."/>
            <person name="White C.W."/>
            <person name="Williams A.W."/>
            <person name="Woodworth J.W."/>
            <person name="Wright R.W."/>
            <person name="Zhu Y.Z."/>
            <person name="Han Y.H."/>
            <person name="Newsham I.N."/>
            <person name="Nazareth L.N."/>
            <person name="Worley K.W."/>
            <person name="Muzny D.M."/>
            <person name="Rogers J.R."/>
            <person name="Gibbs R.G."/>
        </authorList>
    </citation>
    <scope>NUCLEOTIDE SEQUENCE [LARGE SCALE GENOMIC DNA]</scope>
</reference>
<accession>A0A2I3M2T9</accession>
<evidence type="ECO:0000313" key="2">
    <source>
        <dbReference type="Proteomes" id="UP000028761"/>
    </source>
</evidence>
<reference evidence="1" key="2">
    <citation type="submission" date="2025-08" db="UniProtKB">
        <authorList>
            <consortium name="Ensembl"/>
        </authorList>
    </citation>
    <scope>IDENTIFICATION</scope>
</reference>
<name>A0A2I3M2T9_PAPAN</name>
<sequence length="66" mass="7568">VRLRFCISNQEYNINNLEFFSTSYPETYDVQGMFQLTNWTTSEGRLDTTPVGDSFAQAVLPSQPLE</sequence>